<dbReference type="SUPFAM" id="SSF56235">
    <property type="entry name" value="N-terminal nucleophile aminohydrolases (Ntn hydrolases)"/>
    <property type="match status" value="1"/>
</dbReference>
<evidence type="ECO:0000259" key="3">
    <source>
        <dbReference type="PROSITE" id="PS51278"/>
    </source>
</evidence>
<dbReference type="PANTHER" id="PTHR11907">
    <property type="entry name" value="AMIDOPHOSPHORIBOSYLTRANSFERASE"/>
    <property type="match status" value="1"/>
</dbReference>
<dbReference type="PROSITE" id="PS51278">
    <property type="entry name" value="GATASE_TYPE_2"/>
    <property type="match status" value="1"/>
</dbReference>
<feature type="domain" description="Glutamine amidotransferase type-2" evidence="3">
    <location>
        <begin position="2"/>
        <end position="299"/>
    </location>
</feature>
<dbReference type="InterPro" id="IPR029055">
    <property type="entry name" value="Ntn_hydrolases_N"/>
</dbReference>
<dbReference type="InterPro" id="IPR017932">
    <property type="entry name" value="GATase_2_dom"/>
</dbReference>
<evidence type="ECO:0000256" key="2">
    <source>
        <dbReference type="ARBA" id="ARBA00022962"/>
    </source>
</evidence>
<dbReference type="RefSeq" id="WP_057405305.1">
    <property type="nucleotide sequence ID" value="NZ_LJQN01000137.1"/>
</dbReference>
<keyword evidence="2 4" id="KW-0315">Glutamine amidotransferase</keyword>
<dbReference type="EMBL" id="LJQN01000137">
    <property type="protein sequence ID" value="KPX52111.1"/>
    <property type="molecule type" value="Genomic_DNA"/>
</dbReference>
<dbReference type="AlphaFoldDB" id="A0AB34U304"/>
<name>A0AB34U304_PSEA0</name>
<dbReference type="Pfam" id="PF13522">
    <property type="entry name" value="GATase_6"/>
    <property type="match status" value="1"/>
</dbReference>
<dbReference type="GO" id="GO:0016740">
    <property type="term" value="F:transferase activity"/>
    <property type="evidence" value="ECO:0007669"/>
    <property type="project" value="UniProtKB-KW"/>
</dbReference>
<organism evidence="4 5">
    <name type="scientific">Pseudomonas amygdali pv. hibisci</name>
    <dbReference type="NCBI Taxonomy" id="251723"/>
    <lineage>
        <taxon>Bacteria</taxon>
        <taxon>Pseudomonadati</taxon>
        <taxon>Pseudomonadota</taxon>
        <taxon>Gammaproteobacteria</taxon>
        <taxon>Pseudomonadales</taxon>
        <taxon>Pseudomonadaceae</taxon>
        <taxon>Pseudomonas</taxon>
        <taxon>Pseudomonas amygdali</taxon>
    </lineage>
</organism>
<keyword evidence="1" id="KW-0808">Transferase</keyword>
<evidence type="ECO:0000313" key="4">
    <source>
        <dbReference type="EMBL" id="KPX52111.1"/>
    </source>
</evidence>
<dbReference type="Gene3D" id="3.60.20.10">
    <property type="entry name" value="Glutamine Phosphoribosylpyrophosphate, subunit 1, domain 1"/>
    <property type="match status" value="1"/>
</dbReference>
<gene>
    <name evidence="4" type="ORF">ALO67_04206</name>
</gene>
<sequence length="306" mass="33491">MCGIVGLYLKNPALESQLGRLFEPMLEAMTDRGPDSAGFAIYGDEVAQGWVKLTLQATTEQYDFKALIAALQSRLDAPLDWFQNASAVVLKIQAEEAPVRAALAQLAPTVRIMSAGQSIEILKGMGLPREISERFGLASMKGSHIIGHTRMATESAVTMEGSHPFSTGSDLCLVHNGSLSNHFRLRQNLRREGIHFETDNDTEVAAGYLAWRLQQGDSLKQALDKSLEDLNGFFTFAIGTRNGFAVIRDPIACKPAILAETDDYVAMASEYQALSSLPGIENARVWEPVPATMYIWEREPAEGARS</sequence>
<reference evidence="4 5" key="1">
    <citation type="submission" date="2015-09" db="EMBL/GenBank/DDBJ databases">
        <title>Genome announcement of multiple Pseudomonas syringae strains.</title>
        <authorList>
            <person name="Thakur S."/>
            <person name="Wang P.W."/>
            <person name="Gong Y."/>
            <person name="Weir B.S."/>
            <person name="Guttman D.S."/>
        </authorList>
    </citation>
    <scope>NUCLEOTIDE SEQUENCE [LARGE SCALE GENOMIC DNA]</scope>
    <source>
        <strain evidence="4 5">ICMP9623</strain>
    </source>
</reference>
<dbReference type="Proteomes" id="UP000050545">
    <property type="component" value="Unassembled WGS sequence"/>
</dbReference>
<accession>A0AB34U304</accession>
<dbReference type="CDD" id="cd01907">
    <property type="entry name" value="GlxB"/>
    <property type="match status" value="1"/>
</dbReference>
<proteinExistence type="predicted"/>
<evidence type="ECO:0000256" key="1">
    <source>
        <dbReference type="ARBA" id="ARBA00022679"/>
    </source>
</evidence>
<protein>
    <submittedName>
        <fullName evidence="4">Glutamine amidotransferase, s-II protein</fullName>
    </submittedName>
</protein>
<evidence type="ECO:0000313" key="5">
    <source>
        <dbReference type="Proteomes" id="UP000050545"/>
    </source>
</evidence>
<comment type="caution">
    <text evidence="4">The sequence shown here is derived from an EMBL/GenBank/DDBJ whole genome shotgun (WGS) entry which is preliminary data.</text>
</comment>